<dbReference type="Proteomes" id="UP000242310">
    <property type="component" value="Unassembled WGS sequence"/>
</dbReference>
<dbReference type="OrthoDB" id="2048198at2"/>
<keyword evidence="2" id="KW-1185">Reference proteome</keyword>
<dbReference type="RefSeq" id="WP_106589884.1">
    <property type="nucleotide sequence ID" value="NZ_PYAV01000018.1"/>
</dbReference>
<name>A0A2P8H672_9BACI</name>
<dbReference type="AlphaFoldDB" id="A0A2P8H672"/>
<protein>
    <submittedName>
        <fullName evidence="1">Uncharacterized protein</fullName>
    </submittedName>
</protein>
<proteinExistence type="predicted"/>
<gene>
    <name evidence="1" type="ORF">B0H94_11821</name>
</gene>
<comment type="caution">
    <text evidence="1">The sequence shown here is derived from an EMBL/GenBank/DDBJ whole genome shotgun (WGS) entry which is preliminary data.</text>
</comment>
<evidence type="ECO:0000313" key="2">
    <source>
        <dbReference type="Proteomes" id="UP000242310"/>
    </source>
</evidence>
<evidence type="ECO:0000313" key="1">
    <source>
        <dbReference type="EMBL" id="PSL41708.1"/>
    </source>
</evidence>
<accession>A0A2P8H672</accession>
<reference evidence="1 2" key="1">
    <citation type="submission" date="2018-03" db="EMBL/GenBank/DDBJ databases">
        <title>Genomic Encyclopedia of Type Strains, Phase III (KMG-III): the genomes of soil and plant-associated and newly described type strains.</title>
        <authorList>
            <person name="Whitman W."/>
        </authorList>
    </citation>
    <scope>NUCLEOTIDE SEQUENCE [LARGE SCALE GENOMIC DNA]</scope>
    <source>
        <strain evidence="1 2">CGMCC 1.07653</strain>
    </source>
</reference>
<sequence>MGYIDTAYYNDEYKGVDAGDDLERYIERASELIDEVTNYVLNNREFEEFASFIQKQVKKATAAQVEFYVVNGGPEQLDAGEDYSNFAIGSFQYSKGGAAENEQAARVSPKVFSLLAPTGMLYQGVINGG</sequence>
<organism evidence="1 2">
    <name type="scientific">Salsuginibacillus halophilus</name>
    <dbReference type="NCBI Taxonomy" id="517424"/>
    <lineage>
        <taxon>Bacteria</taxon>
        <taxon>Bacillati</taxon>
        <taxon>Bacillota</taxon>
        <taxon>Bacilli</taxon>
        <taxon>Bacillales</taxon>
        <taxon>Bacillaceae</taxon>
        <taxon>Salsuginibacillus</taxon>
    </lineage>
</organism>
<dbReference type="EMBL" id="PYAV01000018">
    <property type="protein sequence ID" value="PSL41708.1"/>
    <property type="molecule type" value="Genomic_DNA"/>
</dbReference>